<evidence type="ECO:0000313" key="2">
    <source>
        <dbReference type="Proteomes" id="UP000184383"/>
    </source>
</evidence>
<organism evidence="1 2">
    <name type="scientific">Aspergillus wentii DTO 134E9</name>
    <dbReference type="NCBI Taxonomy" id="1073089"/>
    <lineage>
        <taxon>Eukaryota</taxon>
        <taxon>Fungi</taxon>
        <taxon>Dikarya</taxon>
        <taxon>Ascomycota</taxon>
        <taxon>Pezizomycotina</taxon>
        <taxon>Eurotiomycetes</taxon>
        <taxon>Eurotiomycetidae</taxon>
        <taxon>Eurotiales</taxon>
        <taxon>Aspergillaceae</taxon>
        <taxon>Aspergillus</taxon>
        <taxon>Aspergillus subgen. Cremei</taxon>
    </lineage>
</organism>
<protein>
    <submittedName>
        <fullName evidence="1">Uncharacterized protein</fullName>
    </submittedName>
</protein>
<dbReference type="GeneID" id="63749170"/>
<sequence length="121" mass="12927">MTKHNSNHCRLAVAKPPTSLWTTNQTVAFPSSNKHNTDYTNCCGATAKITSYHTNCYKFCSVEANQTEVKTCLTDVGVKAVAFNKTTDTDTSSAPMRASPMSKSAIGLTLMVLASCAIGTL</sequence>
<proteinExistence type="predicted"/>
<dbReference type="VEuPathDB" id="FungiDB:ASPWEDRAFT_29749"/>
<name>A0A1L9RCE6_ASPWE</name>
<dbReference type="EMBL" id="KV878214">
    <property type="protein sequence ID" value="OJJ32584.1"/>
    <property type="molecule type" value="Genomic_DNA"/>
</dbReference>
<dbReference type="RefSeq" id="XP_040686261.1">
    <property type="nucleotide sequence ID" value="XM_040833322.1"/>
</dbReference>
<dbReference type="AlphaFoldDB" id="A0A1L9RCE6"/>
<keyword evidence="2" id="KW-1185">Reference proteome</keyword>
<dbReference type="OrthoDB" id="4386212at2759"/>
<accession>A0A1L9RCE6</accession>
<dbReference type="Proteomes" id="UP000184383">
    <property type="component" value="Unassembled WGS sequence"/>
</dbReference>
<reference evidence="2" key="1">
    <citation type="journal article" date="2017" name="Genome Biol.">
        <title>Comparative genomics reveals high biological diversity and specific adaptations in the industrially and medically important fungal genus Aspergillus.</title>
        <authorList>
            <person name="de Vries R.P."/>
            <person name="Riley R."/>
            <person name="Wiebenga A."/>
            <person name="Aguilar-Osorio G."/>
            <person name="Amillis S."/>
            <person name="Uchima C.A."/>
            <person name="Anderluh G."/>
            <person name="Asadollahi M."/>
            <person name="Askin M."/>
            <person name="Barry K."/>
            <person name="Battaglia E."/>
            <person name="Bayram O."/>
            <person name="Benocci T."/>
            <person name="Braus-Stromeyer S.A."/>
            <person name="Caldana C."/>
            <person name="Canovas D."/>
            <person name="Cerqueira G.C."/>
            <person name="Chen F."/>
            <person name="Chen W."/>
            <person name="Choi C."/>
            <person name="Clum A."/>
            <person name="Dos Santos R.A."/>
            <person name="Damasio A.R."/>
            <person name="Diallinas G."/>
            <person name="Emri T."/>
            <person name="Fekete E."/>
            <person name="Flipphi M."/>
            <person name="Freyberg S."/>
            <person name="Gallo A."/>
            <person name="Gournas C."/>
            <person name="Habgood R."/>
            <person name="Hainaut M."/>
            <person name="Harispe M.L."/>
            <person name="Henrissat B."/>
            <person name="Hilden K.S."/>
            <person name="Hope R."/>
            <person name="Hossain A."/>
            <person name="Karabika E."/>
            <person name="Karaffa L."/>
            <person name="Karanyi Z."/>
            <person name="Krasevec N."/>
            <person name="Kuo A."/>
            <person name="Kusch H."/>
            <person name="LaButti K."/>
            <person name="Lagendijk E.L."/>
            <person name="Lapidus A."/>
            <person name="Levasseur A."/>
            <person name="Lindquist E."/>
            <person name="Lipzen A."/>
            <person name="Logrieco A.F."/>
            <person name="MacCabe A."/>
            <person name="Maekelae M.R."/>
            <person name="Malavazi I."/>
            <person name="Melin P."/>
            <person name="Meyer V."/>
            <person name="Mielnichuk N."/>
            <person name="Miskei M."/>
            <person name="Molnar A.P."/>
            <person name="Mule G."/>
            <person name="Ngan C.Y."/>
            <person name="Orejas M."/>
            <person name="Orosz E."/>
            <person name="Ouedraogo J.P."/>
            <person name="Overkamp K.M."/>
            <person name="Park H.-S."/>
            <person name="Perrone G."/>
            <person name="Piumi F."/>
            <person name="Punt P.J."/>
            <person name="Ram A.F."/>
            <person name="Ramon A."/>
            <person name="Rauscher S."/>
            <person name="Record E."/>
            <person name="Riano-Pachon D.M."/>
            <person name="Robert V."/>
            <person name="Roehrig J."/>
            <person name="Ruller R."/>
            <person name="Salamov A."/>
            <person name="Salih N.S."/>
            <person name="Samson R.A."/>
            <person name="Sandor E."/>
            <person name="Sanguinetti M."/>
            <person name="Schuetze T."/>
            <person name="Sepcic K."/>
            <person name="Shelest E."/>
            <person name="Sherlock G."/>
            <person name="Sophianopoulou V."/>
            <person name="Squina F.M."/>
            <person name="Sun H."/>
            <person name="Susca A."/>
            <person name="Todd R.B."/>
            <person name="Tsang A."/>
            <person name="Unkles S.E."/>
            <person name="van de Wiele N."/>
            <person name="van Rossen-Uffink D."/>
            <person name="Oliveira J.V."/>
            <person name="Vesth T.C."/>
            <person name="Visser J."/>
            <person name="Yu J.-H."/>
            <person name="Zhou M."/>
            <person name="Andersen M.R."/>
            <person name="Archer D.B."/>
            <person name="Baker S.E."/>
            <person name="Benoit I."/>
            <person name="Brakhage A.A."/>
            <person name="Braus G.H."/>
            <person name="Fischer R."/>
            <person name="Frisvad J.C."/>
            <person name="Goldman G.H."/>
            <person name="Houbraken J."/>
            <person name="Oakley B."/>
            <person name="Pocsi I."/>
            <person name="Scazzocchio C."/>
            <person name="Seiboth B."/>
            <person name="vanKuyk P.A."/>
            <person name="Wortman J."/>
            <person name="Dyer P.S."/>
            <person name="Grigoriev I.V."/>
        </authorList>
    </citation>
    <scope>NUCLEOTIDE SEQUENCE [LARGE SCALE GENOMIC DNA]</scope>
    <source>
        <strain evidence="2">DTO 134E9</strain>
    </source>
</reference>
<evidence type="ECO:0000313" key="1">
    <source>
        <dbReference type="EMBL" id="OJJ32584.1"/>
    </source>
</evidence>
<gene>
    <name evidence="1" type="ORF">ASPWEDRAFT_29749</name>
</gene>